<keyword evidence="1" id="KW-0812">Transmembrane</keyword>
<organism evidence="2 3">
    <name type="scientific">Paenibacillus lactis</name>
    <dbReference type="NCBI Taxonomy" id="228574"/>
    <lineage>
        <taxon>Bacteria</taxon>
        <taxon>Bacillati</taxon>
        <taxon>Bacillota</taxon>
        <taxon>Bacilli</taxon>
        <taxon>Bacillales</taxon>
        <taxon>Paenibacillaceae</taxon>
        <taxon>Paenibacillus</taxon>
    </lineage>
</organism>
<name>A0ABS4FHE9_9BACL</name>
<keyword evidence="1" id="KW-0472">Membrane</keyword>
<feature type="transmembrane region" description="Helical" evidence="1">
    <location>
        <begin position="7"/>
        <end position="28"/>
    </location>
</feature>
<gene>
    <name evidence="2" type="ORF">J2Z18_004799</name>
</gene>
<dbReference type="EMBL" id="JAGGKI010000016">
    <property type="protein sequence ID" value="MBP1895689.1"/>
    <property type="molecule type" value="Genomic_DNA"/>
</dbReference>
<dbReference type="GeneID" id="95406690"/>
<keyword evidence="3" id="KW-1185">Reference proteome</keyword>
<protein>
    <recommendedName>
        <fullName evidence="4">DUF1328 domain-containing protein</fullName>
    </recommendedName>
</protein>
<feature type="transmembrane region" description="Helical" evidence="1">
    <location>
        <begin position="34"/>
        <end position="53"/>
    </location>
</feature>
<evidence type="ECO:0008006" key="4">
    <source>
        <dbReference type="Google" id="ProtNLM"/>
    </source>
</evidence>
<dbReference type="Proteomes" id="UP000706926">
    <property type="component" value="Unassembled WGS sequence"/>
</dbReference>
<comment type="caution">
    <text evidence="2">The sequence shown here is derived from an EMBL/GenBank/DDBJ whole genome shotgun (WGS) entry which is preliminary data.</text>
</comment>
<evidence type="ECO:0000313" key="3">
    <source>
        <dbReference type="Proteomes" id="UP000706926"/>
    </source>
</evidence>
<keyword evidence="1" id="KW-1133">Transmembrane helix</keyword>
<proteinExistence type="predicted"/>
<evidence type="ECO:0000256" key="1">
    <source>
        <dbReference type="SAM" id="Phobius"/>
    </source>
</evidence>
<evidence type="ECO:0000313" key="2">
    <source>
        <dbReference type="EMBL" id="MBP1895689.1"/>
    </source>
</evidence>
<reference evidence="2 3" key="1">
    <citation type="submission" date="2021-03" db="EMBL/GenBank/DDBJ databases">
        <title>Genomic Encyclopedia of Type Strains, Phase IV (KMG-IV): sequencing the most valuable type-strain genomes for metagenomic binning, comparative biology and taxonomic classification.</title>
        <authorList>
            <person name="Goeker M."/>
        </authorList>
    </citation>
    <scope>NUCLEOTIDE SEQUENCE [LARGE SCALE GENOMIC DNA]</scope>
    <source>
        <strain evidence="2 3">DSM 15596</strain>
    </source>
</reference>
<sequence length="68" mass="7365">MFTGWKLSVLGIVIVGIAGIAASSAGLIEPMRAGALFAVFVLFIGCLELMEWIKRRGRSKNNRKPSSK</sequence>
<accession>A0ABS4FHE9</accession>
<dbReference type="RefSeq" id="WP_007128414.1">
    <property type="nucleotide sequence ID" value="NZ_BOSA01000016.1"/>
</dbReference>